<gene>
    <name evidence="2" type="ORF">NDU88_005051</name>
</gene>
<dbReference type="EMBL" id="JANPWB010000016">
    <property type="protein sequence ID" value="KAJ1084911.1"/>
    <property type="molecule type" value="Genomic_DNA"/>
</dbReference>
<evidence type="ECO:0000313" key="3">
    <source>
        <dbReference type="Proteomes" id="UP001066276"/>
    </source>
</evidence>
<accession>A0AAV7KZK9</accession>
<feature type="compositionally biased region" description="Polar residues" evidence="1">
    <location>
        <begin position="177"/>
        <end position="197"/>
    </location>
</feature>
<organism evidence="2 3">
    <name type="scientific">Pleurodeles waltl</name>
    <name type="common">Iberian ribbed newt</name>
    <dbReference type="NCBI Taxonomy" id="8319"/>
    <lineage>
        <taxon>Eukaryota</taxon>
        <taxon>Metazoa</taxon>
        <taxon>Chordata</taxon>
        <taxon>Craniata</taxon>
        <taxon>Vertebrata</taxon>
        <taxon>Euteleostomi</taxon>
        <taxon>Amphibia</taxon>
        <taxon>Batrachia</taxon>
        <taxon>Caudata</taxon>
        <taxon>Salamandroidea</taxon>
        <taxon>Salamandridae</taxon>
        <taxon>Pleurodelinae</taxon>
        <taxon>Pleurodeles</taxon>
    </lineage>
</organism>
<name>A0AAV7KZK9_PLEWA</name>
<comment type="caution">
    <text evidence="2">The sequence shown here is derived from an EMBL/GenBank/DDBJ whole genome shotgun (WGS) entry which is preliminary data.</text>
</comment>
<protein>
    <submittedName>
        <fullName evidence="2">Uncharacterized protein</fullName>
    </submittedName>
</protein>
<feature type="compositionally biased region" description="Low complexity" evidence="1">
    <location>
        <begin position="156"/>
        <end position="169"/>
    </location>
</feature>
<feature type="region of interest" description="Disordered" evidence="1">
    <location>
        <begin position="147"/>
        <end position="197"/>
    </location>
</feature>
<feature type="compositionally biased region" description="Basic residues" evidence="1">
    <location>
        <begin position="354"/>
        <end position="367"/>
    </location>
</feature>
<dbReference type="Proteomes" id="UP001066276">
    <property type="component" value="Chromosome 12"/>
</dbReference>
<proteinExistence type="predicted"/>
<dbReference type="AlphaFoldDB" id="A0AAV7KZK9"/>
<evidence type="ECO:0000313" key="2">
    <source>
        <dbReference type="EMBL" id="KAJ1084911.1"/>
    </source>
</evidence>
<keyword evidence="3" id="KW-1185">Reference proteome</keyword>
<feature type="compositionally biased region" description="Low complexity" evidence="1">
    <location>
        <begin position="321"/>
        <end position="336"/>
    </location>
</feature>
<reference evidence="2" key="1">
    <citation type="journal article" date="2022" name="bioRxiv">
        <title>Sequencing and chromosome-scale assembly of the giantPleurodeles waltlgenome.</title>
        <authorList>
            <person name="Brown T."/>
            <person name="Elewa A."/>
            <person name="Iarovenko S."/>
            <person name="Subramanian E."/>
            <person name="Araus A.J."/>
            <person name="Petzold A."/>
            <person name="Susuki M."/>
            <person name="Suzuki K.-i.T."/>
            <person name="Hayashi T."/>
            <person name="Toyoda A."/>
            <person name="Oliveira C."/>
            <person name="Osipova E."/>
            <person name="Leigh N.D."/>
            <person name="Simon A."/>
            <person name="Yun M.H."/>
        </authorList>
    </citation>
    <scope>NUCLEOTIDE SEQUENCE</scope>
    <source>
        <strain evidence="2">20211129_DDA</strain>
        <tissue evidence="2">Liver</tissue>
    </source>
</reference>
<feature type="region of interest" description="Disordered" evidence="1">
    <location>
        <begin position="315"/>
        <end position="374"/>
    </location>
</feature>
<sequence>MPASYSRRGGLGNHERLTAREQAVCALISPQTATEAGIGGLDTSNIDPDVTIIKVDPDEPTTSQGRTSKRRESLLDFQATLNHQEDSDSEDKAHALQGPNAVAATSSRLMDAQISRGQPQKSHIDIYGTVSSLPTSHLLAEDIEEEDGMPSNLDTQPSSIGSPGQPSQITSPEGPPITSQEATPDNTPVRTPLPQMSHSQWMHGSVTRGGENGWESDFYMQPETVQESLTAIQNSLEGLRQDINGVSQSMLAQTDATSDVASAIHHTRHDLQQLLMAQHHDRVAQHQELIQIHRQTLDVFSRIATAIEHFVGLSNSSTVEPSAQSTTLSTQTSPPRQDSDVEVPDAVMASPSRRPLRGTEKRRRGQARHSSPAD</sequence>
<evidence type="ECO:0000256" key="1">
    <source>
        <dbReference type="SAM" id="MobiDB-lite"/>
    </source>
</evidence>